<dbReference type="InterPro" id="IPR015856">
    <property type="entry name" value="ABC_transpr_CbiO/EcfA_su"/>
</dbReference>
<accession>A0ABV2QQI1</accession>
<evidence type="ECO:0000256" key="4">
    <source>
        <dbReference type="ARBA" id="ARBA00022840"/>
    </source>
</evidence>
<protein>
    <submittedName>
        <fullName evidence="7">Energy-coupling factor transporter ATP-binding protein EcfA2</fullName>
    </submittedName>
</protein>
<feature type="region of interest" description="Disordered" evidence="5">
    <location>
        <begin position="314"/>
        <end position="339"/>
    </location>
</feature>
<comment type="caution">
    <text evidence="7">The sequence shown here is derived from an EMBL/GenBank/DDBJ whole genome shotgun (WGS) entry which is preliminary data.</text>
</comment>
<keyword evidence="3" id="KW-0547">Nucleotide-binding</keyword>
<dbReference type="EMBL" id="JBEPSJ010000003">
    <property type="protein sequence ID" value="MET4583322.1"/>
    <property type="molecule type" value="Genomic_DNA"/>
</dbReference>
<reference evidence="7 8" key="1">
    <citation type="submission" date="2024-06" db="EMBL/GenBank/DDBJ databases">
        <title>Sorghum-associated microbial communities from plants grown in Nebraska, USA.</title>
        <authorList>
            <person name="Schachtman D."/>
        </authorList>
    </citation>
    <scope>NUCLEOTIDE SEQUENCE [LARGE SCALE GENOMIC DNA]</scope>
    <source>
        <strain evidence="7 8">2857</strain>
    </source>
</reference>
<evidence type="ECO:0000313" key="8">
    <source>
        <dbReference type="Proteomes" id="UP001549257"/>
    </source>
</evidence>
<keyword evidence="2" id="KW-0813">Transport</keyword>
<dbReference type="Pfam" id="PF00005">
    <property type="entry name" value="ABC_tran"/>
    <property type="match status" value="2"/>
</dbReference>
<dbReference type="InterPro" id="IPR017871">
    <property type="entry name" value="ABC_transporter-like_CS"/>
</dbReference>
<evidence type="ECO:0000256" key="1">
    <source>
        <dbReference type="ARBA" id="ARBA00005417"/>
    </source>
</evidence>
<feature type="domain" description="ABC transporter" evidence="6">
    <location>
        <begin position="4"/>
        <end position="249"/>
    </location>
</feature>
<dbReference type="InterPro" id="IPR003593">
    <property type="entry name" value="AAA+_ATPase"/>
</dbReference>
<evidence type="ECO:0000259" key="6">
    <source>
        <dbReference type="PROSITE" id="PS50893"/>
    </source>
</evidence>
<evidence type="ECO:0000256" key="2">
    <source>
        <dbReference type="ARBA" id="ARBA00022448"/>
    </source>
</evidence>
<dbReference type="InterPro" id="IPR027417">
    <property type="entry name" value="P-loop_NTPase"/>
</dbReference>
<dbReference type="SMART" id="SM00382">
    <property type="entry name" value="AAA"/>
    <property type="match status" value="2"/>
</dbReference>
<dbReference type="GO" id="GO:0005524">
    <property type="term" value="F:ATP binding"/>
    <property type="evidence" value="ECO:0007669"/>
    <property type="project" value="UniProtKB-KW"/>
</dbReference>
<dbReference type="InterPro" id="IPR003439">
    <property type="entry name" value="ABC_transporter-like_ATP-bd"/>
</dbReference>
<sequence>MLSIEAVTVAFTRRRDPVLRDVCLDLAPGEQVLVLGSSGAGKSTLLQLVSGVIPHSVVATVDGTVTVGGVDTRDTTVVELSRTVGLLAQDPASGVCLPTVEEEVALPLENRAVDPAAISGRIDTALAAAGVGHLRERRTARLSGGEGQRVSLAAALVAEPAVLLLDEPTSMLDSAGVAAVRSAIASSVARYAPAVILVEHRLDEFAGRAGLDALPGRSIVLDAAGAVAADGPTREVLSVHGRDLIAAGCWLPLESELDAVFGGRSGAAPSHTGLSSPGVRAGLLEFAGATEIASPVLAATELAAPVLAATGLAVSRERRPRRTREPRRPRRGRDARPEPFAPVLAGVDLEVRPGEIVALLGANGAGKSTLLLTLAGLLPPAAGTVVGARPGMVFQNPEHQFVAHTVAGEIGFGLAPGPATDALVARLLDDHGLAHLAQQHPHRLSGGEKRRVSVAAMLAHGRAVLLADEPTFALDRRATIGVTSALRAAATDGTAVVFSSHDLRTVATLADRAVVIAEGGVVADGPVFDVLRDASALESASIELPALVEWLLQNAGSDAGVRRALLRLDEQVPADRPAVGQTAAVPSTVAS</sequence>
<gene>
    <name evidence="7" type="ORF">ABIE21_002841</name>
</gene>
<dbReference type="InterPro" id="IPR050095">
    <property type="entry name" value="ECF_ABC_transporter_ATP-bd"/>
</dbReference>
<keyword evidence="8" id="KW-1185">Reference proteome</keyword>
<dbReference type="Gene3D" id="3.40.50.300">
    <property type="entry name" value="P-loop containing nucleotide triphosphate hydrolases"/>
    <property type="match status" value="2"/>
</dbReference>
<proteinExistence type="inferred from homology"/>
<dbReference type="Proteomes" id="UP001549257">
    <property type="component" value="Unassembled WGS sequence"/>
</dbReference>
<evidence type="ECO:0000256" key="3">
    <source>
        <dbReference type="ARBA" id="ARBA00022741"/>
    </source>
</evidence>
<dbReference type="PANTHER" id="PTHR43553:SF24">
    <property type="entry name" value="ENERGY-COUPLING FACTOR TRANSPORTER ATP-BINDING PROTEIN ECFA1"/>
    <property type="match status" value="1"/>
</dbReference>
<dbReference type="PROSITE" id="PS00211">
    <property type="entry name" value="ABC_TRANSPORTER_1"/>
    <property type="match status" value="1"/>
</dbReference>
<evidence type="ECO:0000256" key="5">
    <source>
        <dbReference type="SAM" id="MobiDB-lite"/>
    </source>
</evidence>
<dbReference type="PANTHER" id="PTHR43553">
    <property type="entry name" value="HEAVY METAL TRANSPORTER"/>
    <property type="match status" value="1"/>
</dbReference>
<feature type="domain" description="ABC transporter" evidence="6">
    <location>
        <begin position="321"/>
        <end position="543"/>
    </location>
</feature>
<name>A0ABV2QQI1_9MICO</name>
<comment type="similarity">
    <text evidence="1">Belongs to the ABC transporter superfamily.</text>
</comment>
<feature type="compositionally biased region" description="Basic residues" evidence="5">
    <location>
        <begin position="318"/>
        <end position="331"/>
    </location>
</feature>
<organism evidence="7 8">
    <name type="scientific">Conyzicola nivalis</name>
    <dbReference type="NCBI Taxonomy" id="1477021"/>
    <lineage>
        <taxon>Bacteria</taxon>
        <taxon>Bacillati</taxon>
        <taxon>Actinomycetota</taxon>
        <taxon>Actinomycetes</taxon>
        <taxon>Micrococcales</taxon>
        <taxon>Microbacteriaceae</taxon>
        <taxon>Conyzicola</taxon>
    </lineage>
</organism>
<dbReference type="PROSITE" id="PS50893">
    <property type="entry name" value="ABC_TRANSPORTER_2"/>
    <property type="match status" value="2"/>
</dbReference>
<dbReference type="RefSeq" id="WP_354025480.1">
    <property type="nucleotide sequence ID" value="NZ_JBEPSJ010000003.1"/>
</dbReference>
<dbReference type="CDD" id="cd03225">
    <property type="entry name" value="ABC_cobalt_CbiO_domain1"/>
    <property type="match status" value="2"/>
</dbReference>
<keyword evidence="4 7" id="KW-0067">ATP-binding</keyword>
<dbReference type="SUPFAM" id="SSF52540">
    <property type="entry name" value="P-loop containing nucleoside triphosphate hydrolases"/>
    <property type="match status" value="2"/>
</dbReference>
<evidence type="ECO:0000313" key="7">
    <source>
        <dbReference type="EMBL" id="MET4583322.1"/>
    </source>
</evidence>